<sequence length="177" mass="20210">MNLWNPFKKNSYSFLPKVTRLTSLASTNLFVLALRLVQFFFSGVVLGVMAYYINMQIKAVPAEKASSPFIFVLVVATFSMMTQFMYCFSYQHRLFFLWDAALSVGWILSFFWLLNFVSSSLDCGWGAFNPFGSDRCSQTRSVLVIQIILCVLWAVTAAIQAYDVWRGKRVIATKIEV</sequence>
<keyword evidence="1" id="KW-0472">Membrane</keyword>
<accession>A0A0J9X670</accession>
<keyword evidence="3" id="KW-1185">Reference proteome</keyword>
<dbReference type="EMBL" id="CCBN010000003">
    <property type="protein sequence ID" value="CDO52606.1"/>
    <property type="molecule type" value="Genomic_DNA"/>
</dbReference>
<dbReference type="AlphaFoldDB" id="A0A0J9X670"/>
<feature type="transmembrane region" description="Helical" evidence="1">
    <location>
        <begin position="29"/>
        <end position="53"/>
    </location>
</feature>
<evidence type="ECO:0008006" key="4">
    <source>
        <dbReference type="Google" id="ProtNLM"/>
    </source>
</evidence>
<comment type="caution">
    <text evidence="2">The sequence shown here is derived from an EMBL/GenBank/DDBJ whole genome shotgun (WGS) entry which is preliminary data.</text>
</comment>
<feature type="transmembrane region" description="Helical" evidence="1">
    <location>
        <begin position="143"/>
        <end position="165"/>
    </location>
</feature>
<dbReference type="PANTHER" id="PTHR39608">
    <property type="entry name" value="INTEGRAL MEMBRANE PROTEIN (AFU_ORTHOLOGUE AFUA_5G08640)"/>
    <property type="match status" value="1"/>
</dbReference>
<reference evidence="2" key="1">
    <citation type="submission" date="2014-03" db="EMBL/GenBank/DDBJ databases">
        <authorList>
            <person name="Casaregola S."/>
        </authorList>
    </citation>
    <scope>NUCLEOTIDE SEQUENCE [LARGE SCALE GENOMIC DNA]</scope>
    <source>
        <strain evidence="2">CLIB 918</strain>
    </source>
</reference>
<name>A0A0J9X670_GEOCN</name>
<gene>
    <name evidence="2" type="ORF">BN980_GECA03s04498g</name>
</gene>
<dbReference type="PANTHER" id="PTHR39608:SF1">
    <property type="entry name" value="INTEGRAL MEMBRANE PROTEIN (AFU_ORTHOLOGUE AFUA_5G08640)"/>
    <property type="match status" value="1"/>
</dbReference>
<dbReference type="OrthoDB" id="4074965at2759"/>
<protein>
    <recommendedName>
        <fullName evidence="4">MARVEL domain-containing protein</fullName>
    </recommendedName>
</protein>
<evidence type="ECO:0000256" key="1">
    <source>
        <dbReference type="SAM" id="Phobius"/>
    </source>
</evidence>
<keyword evidence="1" id="KW-0812">Transmembrane</keyword>
<feature type="transmembrane region" description="Helical" evidence="1">
    <location>
        <begin position="65"/>
        <end position="88"/>
    </location>
</feature>
<proteinExistence type="predicted"/>
<organism evidence="2 3">
    <name type="scientific">Geotrichum candidum</name>
    <name type="common">Oospora lactis</name>
    <name type="synonym">Dipodascus geotrichum</name>
    <dbReference type="NCBI Taxonomy" id="1173061"/>
    <lineage>
        <taxon>Eukaryota</taxon>
        <taxon>Fungi</taxon>
        <taxon>Dikarya</taxon>
        <taxon>Ascomycota</taxon>
        <taxon>Saccharomycotina</taxon>
        <taxon>Dipodascomycetes</taxon>
        <taxon>Dipodascales</taxon>
        <taxon>Dipodascaceae</taxon>
        <taxon>Geotrichum</taxon>
    </lineage>
</organism>
<evidence type="ECO:0000313" key="3">
    <source>
        <dbReference type="Proteomes" id="UP000242525"/>
    </source>
</evidence>
<feature type="transmembrane region" description="Helical" evidence="1">
    <location>
        <begin position="95"/>
        <end position="114"/>
    </location>
</feature>
<dbReference type="Proteomes" id="UP000242525">
    <property type="component" value="Unassembled WGS sequence"/>
</dbReference>
<evidence type="ECO:0000313" key="2">
    <source>
        <dbReference type="EMBL" id="CDO52606.1"/>
    </source>
</evidence>
<keyword evidence="1" id="KW-1133">Transmembrane helix</keyword>